<evidence type="ECO:0000256" key="1">
    <source>
        <dbReference type="SAM" id="Phobius"/>
    </source>
</evidence>
<organism evidence="2 3">
    <name type="scientific">Endozoicomonas euniceicola</name>
    <dbReference type="NCBI Taxonomy" id="1234143"/>
    <lineage>
        <taxon>Bacteria</taxon>
        <taxon>Pseudomonadati</taxon>
        <taxon>Pseudomonadota</taxon>
        <taxon>Gammaproteobacteria</taxon>
        <taxon>Oceanospirillales</taxon>
        <taxon>Endozoicomonadaceae</taxon>
        <taxon>Endozoicomonas</taxon>
    </lineage>
</organism>
<dbReference type="RefSeq" id="WP_262596092.1">
    <property type="nucleotide sequence ID" value="NZ_CP103300.1"/>
</dbReference>
<feature type="transmembrane region" description="Helical" evidence="1">
    <location>
        <begin position="33"/>
        <end position="51"/>
    </location>
</feature>
<proteinExistence type="predicted"/>
<dbReference type="CDD" id="cd02440">
    <property type="entry name" value="AdoMet_MTases"/>
    <property type="match status" value="1"/>
</dbReference>
<keyword evidence="1" id="KW-0812">Transmembrane</keyword>
<dbReference type="Proteomes" id="UP001163255">
    <property type="component" value="Chromosome"/>
</dbReference>
<evidence type="ECO:0000313" key="2">
    <source>
        <dbReference type="EMBL" id="UYM14551.1"/>
    </source>
</evidence>
<keyword evidence="2" id="KW-0489">Methyltransferase</keyword>
<dbReference type="EMBL" id="CP103300">
    <property type="protein sequence ID" value="UYM14551.1"/>
    <property type="molecule type" value="Genomic_DNA"/>
</dbReference>
<reference evidence="2" key="1">
    <citation type="submission" date="2022-10" db="EMBL/GenBank/DDBJ databases">
        <title>Completed Genome Sequence of two octocoral isolated bacterium, Endozoicomonas euniceicola EF212T and Endozoicomonas gorgoniicola PS125T.</title>
        <authorList>
            <person name="Chiou Y.-J."/>
            <person name="Chen Y.-H."/>
        </authorList>
    </citation>
    <scope>NUCLEOTIDE SEQUENCE</scope>
    <source>
        <strain evidence="2">EF212</strain>
    </source>
</reference>
<protein>
    <submittedName>
        <fullName evidence="2">Class I SAM-dependent methyltransferase</fullName>
    </submittedName>
</protein>
<dbReference type="InterPro" id="IPR029063">
    <property type="entry name" value="SAM-dependent_MTases_sf"/>
</dbReference>
<keyword evidence="2" id="KW-0808">Transferase</keyword>
<sequence>MLKLLWIALKVKWQECREFACVVWRFRSHKAFLLSYCLLAFLYLFSSPYSVSRRYLKWIDAGDVYSYGETPLTSLAEIADRTGIHASDHVFELGAGSGFTSLWLRLVKGCKITAVEWVPGFVYRLKWVVRVLKLSGVEVRCEDYLQTALENATVIYLFASNLDDLTINKLAERLAALPSGTRIASVSYPLQPYLKQPAFDLVERFEVCFPWGRADVYVQDVV</sequence>
<dbReference type="GO" id="GO:0032259">
    <property type="term" value="P:methylation"/>
    <property type="evidence" value="ECO:0007669"/>
    <property type="project" value="UniProtKB-KW"/>
</dbReference>
<keyword evidence="1" id="KW-1133">Transmembrane helix</keyword>
<dbReference type="GO" id="GO:0008168">
    <property type="term" value="F:methyltransferase activity"/>
    <property type="evidence" value="ECO:0007669"/>
    <property type="project" value="UniProtKB-KW"/>
</dbReference>
<gene>
    <name evidence="2" type="ORF">NX720_16855</name>
</gene>
<accession>A0ABY6GR71</accession>
<keyword evidence="3" id="KW-1185">Reference proteome</keyword>
<keyword evidence="1" id="KW-0472">Membrane</keyword>
<dbReference type="SUPFAM" id="SSF53335">
    <property type="entry name" value="S-adenosyl-L-methionine-dependent methyltransferases"/>
    <property type="match status" value="1"/>
</dbReference>
<name>A0ABY6GR71_9GAMM</name>
<evidence type="ECO:0000313" key="3">
    <source>
        <dbReference type="Proteomes" id="UP001163255"/>
    </source>
</evidence>
<dbReference type="Gene3D" id="3.40.50.150">
    <property type="entry name" value="Vaccinia Virus protein VP39"/>
    <property type="match status" value="1"/>
</dbReference>